<dbReference type="GO" id="GO:0046854">
    <property type="term" value="P:phosphatidylinositol phosphate biosynthetic process"/>
    <property type="evidence" value="ECO:0007669"/>
    <property type="project" value="UniProtKB-UniRule"/>
</dbReference>
<dbReference type="PROSITE" id="PS50290">
    <property type="entry name" value="PI3_4_KINASE_3"/>
    <property type="match status" value="1"/>
</dbReference>
<dbReference type="GO" id="GO:0005765">
    <property type="term" value="C:lysosomal membrane"/>
    <property type="evidence" value="ECO:0007669"/>
    <property type="project" value="TreeGrafter"/>
</dbReference>
<feature type="domain" description="PI3K/PI4K catalytic" evidence="10">
    <location>
        <begin position="125"/>
        <end position="424"/>
    </location>
</feature>
<organism evidence="11 12">
    <name type="scientific">Parascaris univalens</name>
    <name type="common">Nematode worm</name>
    <dbReference type="NCBI Taxonomy" id="6257"/>
    <lineage>
        <taxon>Eukaryota</taxon>
        <taxon>Metazoa</taxon>
        <taxon>Ecdysozoa</taxon>
        <taxon>Nematoda</taxon>
        <taxon>Chromadorea</taxon>
        <taxon>Rhabditida</taxon>
        <taxon>Spirurina</taxon>
        <taxon>Ascaridomorpha</taxon>
        <taxon>Ascaridoidea</taxon>
        <taxon>Ascarididae</taxon>
        <taxon>Parascaris</taxon>
    </lineage>
</organism>
<dbReference type="AlphaFoldDB" id="A0A915BJ10"/>
<reference evidence="12" key="1">
    <citation type="submission" date="2022-11" db="UniProtKB">
        <authorList>
            <consortium name="WormBaseParasite"/>
        </authorList>
    </citation>
    <scope>IDENTIFICATION</scope>
</reference>
<dbReference type="GO" id="GO:0005802">
    <property type="term" value="C:trans-Golgi network"/>
    <property type="evidence" value="ECO:0007669"/>
    <property type="project" value="TreeGrafter"/>
</dbReference>
<keyword evidence="7 9" id="KW-0067">ATP-binding</keyword>
<keyword evidence="8 9" id="KW-0472">Membrane</keyword>
<dbReference type="PANTHER" id="PTHR12865">
    <property type="entry name" value="PHOSPHATIDYLINOSITOL 4-KINASE TYPE-II"/>
    <property type="match status" value="1"/>
</dbReference>
<evidence type="ECO:0000256" key="5">
    <source>
        <dbReference type="ARBA" id="ARBA00022741"/>
    </source>
</evidence>
<dbReference type="Pfam" id="PF00454">
    <property type="entry name" value="PI3_PI4_kinase"/>
    <property type="match status" value="1"/>
</dbReference>
<comment type="catalytic activity">
    <reaction evidence="9">
        <text>a 1,2-diacyl-sn-glycero-3-phospho-(1D-myo-inositol) + ATP = a 1,2-diacyl-sn-glycero-3-phospho-(1D-myo-inositol 4-phosphate) + ADP + H(+)</text>
        <dbReference type="Rhea" id="RHEA:19877"/>
        <dbReference type="ChEBI" id="CHEBI:15378"/>
        <dbReference type="ChEBI" id="CHEBI:30616"/>
        <dbReference type="ChEBI" id="CHEBI:57880"/>
        <dbReference type="ChEBI" id="CHEBI:58178"/>
        <dbReference type="ChEBI" id="CHEBI:456216"/>
        <dbReference type="EC" id="2.7.1.67"/>
    </reaction>
</comment>
<comment type="subcellular location">
    <subcellularLocation>
        <location evidence="1">Cell membrane</location>
    </subcellularLocation>
    <subcellularLocation>
        <location evidence="9">Membrane</location>
        <topology evidence="9">Peripheral membrane protein</topology>
    </subcellularLocation>
</comment>
<evidence type="ECO:0000313" key="12">
    <source>
        <dbReference type="WBParaSite" id="PgR042_g089_t03"/>
    </source>
</evidence>
<dbReference type="PANTHER" id="PTHR12865:SF5">
    <property type="entry name" value="PHOSPHATIDYLINOSITOL 4-KINASE TYPE 2"/>
    <property type="match status" value="1"/>
</dbReference>
<evidence type="ECO:0000256" key="8">
    <source>
        <dbReference type="ARBA" id="ARBA00023136"/>
    </source>
</evidence>
<dbReference type="InterPro" id="IPR039756">
    <property type="entry name" value="Lsb6/PI4K2"/>
</dbReference>
<keyword evidence="6 9" id="KW-0418">Kinase</keyword>
<dbReference type="Gene3D" id="1.10.1070.20">
    <property type="match status" value="1"/>
</dbReference>
<evidence type="ECO:0000256" key="7">
    <source>
        <dbReference type="ARBA" id="ARBA00022840"/>
    </source>
</evidence>
<dbReference type="GO" id="GO:0005886">
    <property type="term" value="C:plasma membrane"/>
    <property type="evidence" value="ECO:0007669"/>
    <property type="project" value="UniProtKB-SubCell"/>
</dbReference>
<evidence type="ECO:0000256" key="3">
    <source>
        <dbReference type="ARBA" id="ARBA00022475"/>
    </source>
</evidence>
<evidence type="ECO:0000259" key="10">
    <source>
        <dbReference type="PROSITE" id="PS50290"/>
    </source>
</evidence>
<accession>A0A915BJ10</accession>
<dbReference type="GO" id="GO:0007030">
    <property type="term" value="P:Golgi organization"/>
    <property type="evidence" value="ECO:0007669"/>
    <property type="project" value="TreeGrafter"/>
</dbReference>
<dbReference type="GO" id="GO:0007032">
    <property type="term" value="P:endosome organization"/>
    <property type="evidence" value="ECO:0007669"/>
    <property type="project" value="TreeGrafter"/>
</dbReference>
<dbReference type="GO" id="GO:0004430">
    <property type="term" value="F:1-phosphatidylinositol 4-kinase activity"/>
    <property type="evidence" value="ECO:0007669"/>
    <property type="project" value="UniProtKB-UniRule"/>
</dbReference>
<dbReference type="EC" id="2.7.1.67" evidence="9"/>
<evidence type="ECO:0000256" key="2">
    <source>
        <dbReference type="ARBA" id="ARBA00008941"/>
    </source>
</evidence>
<dbReference type="InterPro" id="IPR000403">
    <property type="entry name" value="PI3/4_kinase_cat_dom"/>
</dbReference>
<keyword evidence="11" id="KW-1185">Reference proteome</keyword>
<evidence type="ECO:0000256" key="1">
    <source>
        <dbReference type="ARBA" id="ARBA00004236"/>
    </source>
</evidence>
<dbReference type="WBParaSite" id="PgR042_g089_t03">
    <property type="protein sequence ID" value="PgR042_g089_t03"/>
    <property type="gene ID" value="PgR042_g089"/>
</dbReference>
<keyword evidence="3" id="KW-1003">Cell membrane</keyword>
<evidence type="ECO:0000313" key="11">
    <source>
        <dbReference type="Proteomes" id="UP000887569"/>
    </source>
</evidence>
<evidence type="ECO:0000256" key="4">
    <source>
        <dbReference type="ARBA" id="ARBA00022679"/>
    </source>
</evidence>
<sequence length="452" mass="52236">MPIVEESKVNDNSKVRSMANDEQNRVNISTAKRSVKDYFDGKEFGRGELRQQVFSISRTGVDSEVESEITKSWSISIPSTSRQSDTSWASRIRQYVASSKLCTTNLEDEDFNENLRRCAAAMEAGIHPLRIPSGSSGSYFIRDISGKTIAVFKPKDEEPFAPLNPKWPKFFQRILCFCCFGRACLIPNNGYLSETGASLVDEKLKLHIVPKTRVVKLASPAFFYSRSFWKRKVPKLKAGSYQLFVNGYVGAGSIVPDWSKEGHSCPLSPAEADRFKILFQKMCVLDYVIRNTDRHMDNWLVRYEKKNILEVAAIDNGLAFPIKHPETTSRLRPFPFGWAQLSWAKLSWDEELRTHLLDLLTPQFVQELCDDIKMLFKYDKEVNRFLKYNQLRVMRGQIWNLRMALIERKPPAEMVKLPLLLVSRRHRRRPMSNDWNKSFRVKYADYRGRGCC</sequence>
<keyword evidence="5 9" id="KW-0547">Nucleotide-binding</keyword>
<evidence type="ECO:0000256" key="6">
    <source>
        <dbReference type="ARBA" id="ARBA00022777"/>
    </source>
</evidence>
<keyword evidence="4 9" id="KW-0808">Transferase</keyword>
<dbReference type="GO" id="GO:0005524">
    <property type="term" value="F:ATP binding"/>
    <property type="evidence" value="ECO:0007669"/>
    <property type="project" value="UniProtKB-UniRule"/>
</dbReference>
<proteinExistence type="inferred from homology"/>
<protein>
    <recommendedName>
        <fullName evidence="9">Phosphatidylinositol 4-kinase type 2</fullName>
        <ecNumber evidence="9">2.7.1.67</ecNumber>
    </recommendedName>
</protein>
<comment type="similarity">
    <text evidence="2 9">Belongs to the PI3/PI4-kinase family. Type II PI4K subfamily.</text>
</comment>
<evidence type="ECO:0000256" key="9">
    <source>
        <dbReference type="RuleBase" id="RU367084"/>
    </source>
</evidence>
<dbReference type="GO" id="GO:0005768">
    <property type="term" value="C:endosome"/>
    <property type="evidence" value="ECO:0007669"/>
    <property type="project" value="TreeGrafter"/>
</dbReference>
<dbReference type="Proteomes" id="UP000887569">
    <property type="component" value="Unplaced"/>
</dbReference>
<name>A0A915BJ10_PARUN</name>